<feature type="region of interest" description="Disordered" evidence="1">
    <location>
        <begin position="57"/>
        <end position="83"/>
    </location>
</feature>
<name>A0A7W8MTY6_9BACT</name>
<sequence>MLPSNAHGHVGSMRVKVIKQHPLGTSHRRMFPVAMVALLAAAFGFNPAARAQDAATTWDPGDRFNRPGITQHRRVTQWKQSDC</sequence>
<accession>A0A7W8MTY6</accession>
<dbReference type="AlphaFoldDB" id="A0A7W8MTY6"/>
<keyword evidence="3" id="KW-1185">Reference proteome</keyword>
<protein>
    <submittedName>
        <fullName evidence="2">Phage terminase small subunit</fullName>
    </submittedName>
</protein>
<comment type="caution">
    <text evidence="2">The sequence shown here is derived from an EMBL/GenBank/DDBJ whole genome shotgun (WGS) entry which is preliminary data.</text>
</comment>
<organism evidence="2 3">
    <name type="scientific">Tunturiibacter empetritectus</name>
    <dbReference type="NCBI Taxonomy" id="3069691"/>
    <lineage>
        <taxon>Bacteria</taxon>
        <taxon>Pseudomonadati</taxon>
        <taxon>Acidobacteriota</taxon>
        <taxon>Terriglobia</taxon>
        <taxon>Terriglobales</taxon>
        <taxon>Acidobacteriaceae</taxon>
        <taxon>Tunturiibacter</taxon>
    </lineage>
</organism>
<evidence type="ECO:0000256" key="1">
    <source>
        <dbReference type="SAM" id="MobiDB-lite"/>
    </source>
</evidence>
<dbReference type="EMBL" id="JACHDY010000007">
    <property type="protein sequence ID" value="MBB5319345.1"/>
    <property type="molecule type" value="Genomic_DNA"/>
</dbReference>
<gene>
    <name evidence="2" type="ORF">HDF09_004051</name>
</gene>
<proteinExistence type="predicted"/>
<dbReference type="Proteomes" id="UP000568106">
    <property type="component" value="Unassembled WGS sequence"/>
</dbReference>
<reference evidence="2" key="1">
    <citation type="submission" date="2020-08" db="EMBL/GenBank/DDBJ databases">
        <title>Genomic Encyclopedia of Type Strains, Phase IV (KMG-V): Genome sequencing to study the core and pangenomes of soil and plant-associated prokaryotes.</title>
        <authorList>
            <person name="Whitman W."/>
        </authorList>
    </citation>
    <scope>NUCLEOTIDE SEQUENCE [LARGE SCALE GENOMIC DNA]</scope>
    <source>
        <strain evidence="2">M8UP27</strain>
    </source>
</reference>
<evidence type="ECO:0000313" key="2">
    <source>
        <dbReference type="EMBL" id="MBB5319345.1"/>
    </source>
</evidence>
<evidence type="ECO:0000313" key="3">
    <source>
        <dbReference type="Proteomes" id="UP000568106"/>
    </source>
</evidence>